<organism evidence="6 7">
    <name type="scientific">Aphanomyces stellatus</name>
    <dbReference type="NCBI Taxonomy" id="120398"/>
    <lineage>
        <taxon>Eukaryota</taxon>
        <taxon>Sar</taxon>
        <taxon>Stramenopiles</taxon>
        <taxon>Oomycota</taxon>
        <taxon>Saprolegniomycetes</taxon>
        <taxon>Saprolegniales</taxon>
        <taxon>Verrucalvaceae</taxon>
        <taxon>Aphanomyces</taxon>
    </lineage>
</organism>
<dbReference type="InterPro" id="IPR027640">
    <property type="entry name" value="Kinesin-like_fam"/>
</dbReference>
<name>A0A485LLN9_9STRA</name>
<feature type="compositionally biased region" description="Basic and acidic residues" evidence="3">
    <location>
        <begin position="279"/>
        <end position="303"/>
    </location>
</feature>
<dbReference type="AlphaFoldDB" id="A0A485LLN9"/>
<reference evidence="5" key="2">
    <citation type="submission" date="2019-06" db="EMBL/GenBank/DDBJ databases">
        <title>Genomics analysis of Aphanomyces spp. identifies a new class of oomycete effector associated with host adaptation.</title>
        <authorList>
            <person name="Gaulin E."/>
        </authorList>
    </citation>
    <scope>NUCLEOTIDE SEQUENCE</scope>
    <source>
        <strain evidence="5">CBS 578.67</strain>
    </source>
</reference>
<feature type="domain" description="Kinesin motor" evidence="4">
    <location>
        <begin position="417"/>
        <end position="779"/>
    </location>
</feature>
<dbReference type="PROSITE" id="PS50067">
    <property type="entry name" value="KINESIN_MOTOR_2"/>
    <property type="match status" value="1"/>
</dbReference>
<dbReference type="EMBL" id="VJMH01007223">
    <property type="protein sequence ID" value="KAF0685012.1"/>
    <property type="molecule type" value="Genomic_DNA"/>
</dbReference>
<dbReference type="PANTHER" id="PTHR47972">
    <property type="entry name" value="KINESIN-LIKE PROTEIN KLP-3"/>
    <property type="match status" value="1"/>
</dbReference>
<dbReference type="InterPro" id="IPR027417">
    <property type="entry name" value="P-loop_NTPase"/>
</dbReference>
<dbReference type="OrthoDB" id="3176171at2759"/>
<dbReference type="Proteomes" id="UP000332933">
    <property type="component" value="Unassembled WGS sequence"/>
</dbReference>
<dbReference type="EMBL" id="CAADRA010007249">
    <property type="protein sequence ID" value="VFT99689.1"/>
    <property type="molecule type" value="Genomic_DNA"/>
</dbReference>
<dbReference type="InterPro" id="IPR001752">
    <property type="entry name" value="Kinesin_motor_dom"/>
</dbReference>
<reference evidence="6 7" key="1">
    <citation type="submission" date="2019-03" db="EMBL/GenBank/DDBJ databases">
        <authorList>
            <person name="Gaulin E."/>
            <person name="Dumas B."/>
        </authorList>
    </citation>
    <scope>NUCLEOTIDE SEQUENCE [LARGE SCALE GENOMIC DNA]</scope>
    <source>
        <strain evidence="6">CBS 568.67</strain>
    </source>
</reference>
<feature type="coiled-coil region" evidence="2">
    <location>
        <begin position="326"/>
        <end position="360"/>
    </location>
</feature>
<feature type="region of interest" description="Disordered" evidence="3">
    <location>
        <begin position="23"/>
        <end position="58"/>
    </location>
</feature>
<evidence type="ECO:0000256" key="1">
    <source>
        <dbReference type="PROSITE-ProRule" id="PRU00283"/>
    </source>
</evidence>
<proteinExistence type="inferred from homology"/>
<dbReference type="SMART" id="SM00129">
    <property type="entry name" value="KISc"/>
    <property type="match status" value="1"/>
</dbReference>
<evidence type="ECO:0000256" key="2">
    <source>
        <dbReference type="SAM" id="Coils"/>
    </source>
</evidence>
<evidence type="ECO:0000313" key="5">
    <source>
        <dbReference type="EMBL" id="KAF0685012.1"/>
    </source>
</evidence>
<dbReference type="GO" id="GO:0008017">
    <property type="term" value="F:microtubule binding"/>
    <property type="evidence" value="ECO:0007669"/>
    <property type="project" value="InterPro"/>
</dbReference>
<dbReference type="SUPFAM" id="SSF52540">
    <property type="entry name" value="P-loop containing nucleoside triphosphate hydrolases"/>
    <property type="match status" value="1"/>
</dbReference>
<feature type="region of interest" description="Disordered" evidence="3">
    <location>
        <begin position="273"/>
        <end position="316"/>
    </location>
</feature>
<dbReference type="InterPro" id="IPR036961">
    <property type="entry name" value="Kinesin_motor_dom_sf"/>
</dbReference>
<evidence type="ECO:0000313" key="6">
    <source>
        <dbReference type="EMBL" id="VFT99689.1"/>
    </source>
</evidence>
<evidence type="ECO:0000256" key="3">
    <source>
        <dbReference type="SAM" id="MobiDB-lite"/>
    </source>
</evidence>
<dbReference type="Gene3D" id="3.40.850.10">
    <property type="entry name" value="Kinesin motor domain"/>
    <property type="match status" value="1"/>
</dbReference>
<comment type="similarity">
    <text evidence="1">Belongs to the TRAFAC class myosin-kinesin ATPase superfamily. Kinesin family.</text>
</comment>
<keyword evidence="2" id="KW-0175">Coiled coil</keyword>
<dbReference type="GO" id="GO:0007018">
    <property type="term" value="P:microtubule-based movement"/>
    <property type="evidence" value="ECO:0007669"/>
    <property type="project" value="InterPro"/>
</dbReference>
<gene>
    <name evidence="6" type="primary">Aste57867_23041</name>
    <name evidence="5" type="ORF">As57867_022970</name>
    <name evidence="6" type="ORF">ASTE57867_23041</name>
</gene>
<keyword evidence="1" id="KW-0547">Nucleotide-binding</keyword>
<evidence type="ECO:0000313" key="7">
    <source>
        <dbReference type="Proteomes" id="UP000332933"/>
    </source>
</evidence>
<evidence type="ECO:0000259" key="4">
    <source>
        <dbReference type="PROSITE" id="PS50067"/>
    </source>
</evidence>
<feature type="binding site" evidence="1">
    <location>
        <begin position="522"/>
        <end position="529"/>
    </location>
    <ligand>
        <name>ATP</name>
        <dbReference type="ChEBI" id="CHEBI:30616"/>
    </ligand>
</feature>
<dbReference type="Pfam" id="PF00225">
    <property type="entry name" value="Kinesin"/>
    <property type="match status" value="1"/>
</dbReference>
<accession>A0A485LLN9</accession>
<dbReference type="PRINTS" id="PR00380">
    <property type="entry name" value="KINESINHEAVY"/>
</dbReference>
<dbReference type="GO" id="GO:0003777">
    <property type="term" value="F:microtubule motor activity"/>
    <property type="evidence" value="ECO:0007669"/>
    <property type="project" value="InterPro"/>
</dbReference>
<keyword evidence="1" id="KW-0505">Motor protein</keyword>
<keyword evidence="1" id="KW-0067">ATP-binding</keyword>
<sequence>MQPGNGDITKYFAQFSSSDLGSIYTNTADTKPASRSGPRRASLGGGNEAQDELRGFKFNDSRPSFPLGRVHDEHAYQLRQTLSQCKSQSYGPATTASAAVKFPWKTSSSSRRTDASSDELAASTDDMDDFVKMDTTLQLNLLNCKSPEDKVQLYKKYVCELLNELVMTETHSEELEYELGLRHETIEQQRQKIEDLTALEKFQTLREFEDSANFDLYNRGSQGEVRALFRKQEAEVRIFRERATAAEDEQVMLREKLAAMEHELSKFTMTNRQLQTDLQNEKKRREESDKKASMLREKVDTMRRSPQKAKPSEEETQRLQEALEHATRLETMVQDQQRVVDDYEAQVAALTRQLREQERRVEDDVMGYRTALANKDGEIRCVNAAWEAHLEGLELKYRQSEVTRRKLHNQVMELKGNVRVFCRVRPVLPSERAFGRKIPEIYLFPDNDKEKRQVVLVDPKAHSSYMQQSSKGNNQDSGGKQWPFEFDQVFDWHASQEEMFEEVAALVQSAVDGYNVSIFAYGQSGSGKTYTMQGDERALAEHSPSQWMQIPDLGIVGRTMAHIFATCEKQRDHGWTYEIRFEMYEIHNNKIIDLMSNASTTDSDHKIHKDADGTVHISNLILVDVQDEHHAMQLLKKANSRRSVNVTNLNEHSSRSHSITTLRLIGRHEKTSSVRKGAVYLIDLAGSENLNKSGSIDKPDTLKETQHINSSLSALGNVISAIASKKSHVPFRDSKLTMVLQNSLGRDSKTLVICTLSPLEDHRLESLNTLRFAKKANTCELAVQSK</sequence>
<dbReference type="GO" id="GO:0005524">
    <property type="term" value="F:ATP binding"/>
    <property type="evidence" value="ECO:0007669"/>
    <property type="project" value="UniProtKB-UniRule"/>
</dbReference>
<protein>
    <submittedName>
        <fullName evidence="6">Aste57867_23041 protein</fullName>
    </submittedName>
</protein>
<keyword evidence="7" id="KW-1185">Reference proteome</keyword>